<comment type="caution">
    <text evidence="1">The sequence shown here is derived from an EMBL/GenBank/DDBJ whole genome shotgun (WGS) entry which is preliminary data.</text>
</comment>
<organism evidence="1">
    <name type="scientific">hydrocarbon metagenome</name>
    <dbReference type="NCBI Taxonomy" id="938273"/>
    <lineage>
        <taxon>unclassified sequences</taxon>
        <taxon>metagenomes</taxon>
        <taxon>ecological metagenomes</taxon>
    </lineage>
</organism>
<name>A0A0W8F8F3_9ZZZZ</name>
<accession>A0A0W8F8F3</accession>
<dbReference type="EMBL" id="LNQE01001460">
    <property type="protein sequence ID" value="KUG17141.1"/>
    <property type="molecule type" value="Genomic_DNA"/>
</dbReference>
<sequence length="433" mass="49104">MSGSPVMRQRFSLGYVDRSVVVSPERIAANRSIPVVLESLSGLSRLCFTGFDHVLKPLDPSDDTQEANIKKALQQIHIQEKRIGRIGKSRRNGTLGLVRATALDGWSFRQAVAEYSTIQEGNWQNFAEIQLLPAQSFGTAPGNLPYSSCIADKILPGIVYDINQDITRFFQAGDNALPRELDPDNIIYIEDMTIPDDLSFMKVLNPTIEAWKEVRRYGMLAEHRVGVPDEVASINAKDVVAMIEAKIPVKMQDLIDHCDDLAERQSHESKKVALAGTKIEYPKIDMPLNPWDADQYLKEEICDFFFKRNVIKRVEQAVSSSDSGAKALIDIHVSSERELWGKPFESLWNTWLEWNGFELVDEFAWWDWSPEDQDKQHKRNLENFRSHAMTIQTFCELEGLPIPNDEELQEIAAQHALLFGGKDNVLSRSNTTV</sequence>
<dbReference type="AlphaFoldDB" id="A0A0W8F8F3"/>
<evidence type="ECO:0000313" key="1">
    <source>
        <dbReference type="EMBL" id="KUG17141.1"/>
    </source>
</evidence>
<protein>
    <submittedName>
        <fullName evidence="1">Uncharacterized protein</fullName>
    </submittedName>
</protein>
<reference evidence="1" key="1">
    <citation type="journal article" date="2015" name="Proc. Natl. Acad. Sci. U.S.A.">
        <title>Networks of energetic and metabolic interactions define dynamics in microbial communities.</title>
        <authorList>
            <person name="Embree M."/>
            <person name="Liu J.K."/>
            <person name="Al-Bassam M.M."/>
            <person name="Zengler K."/>
        </authorList>
    </citation>
    <scope>NUCLEOTIDE SEQUENCE</scope>
</reference>
<proteinExistence type="predicted"/>
<gene>
    <name evidence="1" type="ORF">ASZ90_013144</name>
</gene>